<dbReference type="GO" id="GO:0008146">
    <property type="term" value="F:sulfotransferase activity"/>
    <property type="evidence" value="ECO:0007669"/>
    <property type="project" value="InterPro"/>
</dbReference>
<keyword evidence="2 3" id="KW-0808">Transferase</keyword>
<name>A0A835ETS7_9POAL</name>
<evidence type="ECO:0000256" key="3">
    <source>
        <dbReference type="RuleBase" id="RU361155"/>
    </source>
</evidence>
<keyword evidence="7" id="KW-1185">Reference proteome</keyword>
<gene>
    <name evidence="6" type="ORF">HU200_024706</name>
</gene>
<feature type="region of interest" description="Disordered" evidence="4">
    <location>
        <begin position="1"/>
        <end position="41"/>
    </location>
</feature>
<dbReference type="PANTHER" id="PTHR11783">
    <property type="entry name" value="SULFOTRANSFERASE SULT"/>
    <property type="match status" value="1"/>
</dbReference>
<protein>
    <recommendedName>
        <fullName evidence="3">Sulfotransferase</fullName>
        <ecNumber evidence="3">2.8.2.-</ecNumber>
    </recommendedName>
</protein>
<dbReference type="OrthoDB" id="205623at2759"/>
<dbReference type="EMBL" id="JACEFO010001700">
    <property type="protein sequence ID" value="KAF8719940.1"/>
    <property type="molecule type" value="Genomic_DNA"/>
</dbReference>
<comment type="caution">
    <text evidence="6">The sequence shown here is derived from an EMBL/GenBank/DDBJ whole genome shotgun (WGS) entry which is preliminary data.</text>
</comment>
<dbReference type="Pfam" id="PF00685">
    <property type="entry name" value="Sulfotransfer_1"/>
    <property type="match status" value="1"/>
</dbReference>
<evidence type="ECO:0000256" key="2">
    <source>
        <dbReference type="ARBA" id="ARBA00022679"/>
    </source>
</evidence>
<dbReference type="EC" id="2.8.2.-" evidence="3"/>
<evidence type="ECO:0000259" key="5">
    <source>
        <dbReference type="Pfam" id="PF00685"/>
    </source>
</evidence>
<reference evidence="6" key="1">
    <citation type="submission" date="2020-07" db="EMBL/GenBank/DDBJ databases">
        <title>Genome sequence and genetic diversity analysis of an under-domesticated orphan crop, white fonio (Digitaria exilis).</title>
        <authorList>
            <person name="Bennetzen J.L."/>
            <person name="Chen S."/>
            <person name="Ma X."/>
            <person name="Wang X."/>
            <person name="Yssel A.E.J."/>
            <person name="Chaluvadi S.R."/>
            <person name="Johnson M."/>
            <person name="Gangashetty P."/>
            <person name="Hamidou F."/>
            <person name="Sanogo M.D."/>
            <person name="Zwaenepoel A."/>
            <person name="Wallace J."/>
            <person name="Van De Peer Y."/>
            <person name="Van Deynze A."/>
        </authorList>
    </citation>
    <scope>NUCLEOTIDE SEQUENCE</scope>
    <source>
        <tissue evidence="6">Leaves</tissue>
    </source>
</reference>
<feature type="domain" description="Sulfotransferase" evidence="5">
    <location>
        <begin position="60"/>
        <end position="226"/>
    </location>
</feature>
<evidence type="ECO:0000313" key="7">
    <source>
        <dbReference type="Proteomes" id="UP000636709"/>
    </source>
</evidence>
<feature type="compositionally biased region" description="Low complexity" evidence="4">
    <location>
        <begin position="9"/>
        <end position="22"/>
    </location>
</feature>
<evidence type="ECO:0000256" key="4">
    <source>
        <dbReference type="SAM" id="MobiDB-lite"/>
    </source>
</evidence>
<proteinExistence type="inferred from homology"/>
<comment type="similarity">
    <text evidence="1 3">Belongs to the sulfotransferase 1 family.</text>
</comment>
<dbReference type="InterPro" id="IPR027417">
    <property type="entry name" value="P-loop_NTPase"/>
</dbReference>
<accession>A0A835ETS7</accession>
<dbReference type="SUPFAM" id="SSF52540">
    <property type="entry name" value="P-loop containing nucleoside triphosphate hydrolases"/>
    <property type="match status" value="1"/>
</dbReference>
<dbReference type="Gene3D" id="3.40.50.300">
    <property type="entry name" value="P-loop containing nucleotide triphosphate hydrolases"/>
    <property type="match status" value="1"/>
</dbReference>
<dbReference type="InterPro" id="IPR000863">
    <property type="entry name" value="Sulfotransferase_dom"/>
</dbReference>
<dbReference type="AlphaFoldDB" id="A0A835ETS7"/>
<organism evidence="6 7">
    <name type="scientific">Digitaria exilis</name>
    <dbReference type="NCBI Taxonomy" id="1010633"/>
    <lineage>
        <taxon>Eukaryota</taxon>
        <taxon>Viridiplantae</taxon>
        <taxon>Streptophyta</taxon>
        <taxon>Embryophyta</taxon>
        <taxon>Tracheophyta</taxon>
        <taxon>Spermatophyta</taxon>
        <taxon>Magnoliopsida</taxon>
        <taxon>Liliopsida</taxon>
        <taxon>Poales</taxon>
        <taxon>Poaceae</taxon>
        <taxon>PACMAD clade</taxon>
        <taxon>Panicoideae</taxon>
        <taxon>Panicodae</taxon>
        <taxon>Paniceae</taxon>
        <taxon>Anthephorinae</taxon>
        <taxon>Digitaria</taxon>
    </lineage>
</organism>
<dbReference type="Proteomes" id="UP000636709">
    <property type="component" value="Unassembled WGS sequence"/>
</dbReference>
<sequence length="336" mass="37104">MAVIPSEIQGSMQEQPQPQSEEANGGATPEEGEGPKATPSYPPRRCCIEVVHAQLVPPHDDVILATFPKSGTTWLKALAFAITNRSLYTTRRPFASSGPSLPSADIDGVPSPRLLSTHLPLSSCRFVYLCREPKDVFVSTLIKVEVGPCFHLFCDGVFVYGPIWNHYLEYWNESKVSPDKDPVKQVKRLDEFLGAPITDTEDKSGVVDELVRLCSFEHLTSLAVNSTGFADRIVAIVRFFWPSAVDLVLPSLSSIPIRRLQLDLQKPAEADLFCPVCPEKKKPNRLLLISSALILVRNQFAHQGGAVREFLFRSTCGAPARVYSGPGRIPLRHSNK</sequence>
<evidence type="ECO:0000313" key="6">
    <source>
        <dbReference type="EMBL" id="KAF8719940.1"/>
    </source>
</evidence>
<evidence type="ECO:0000256" key="1">
    <source>
        <dbReference type="ARBA" id="ARBA00005771"/>
    </source>
</evidence>